<feature type="domain" description="Rab-GAP TBC" evidence="3">
    <location>
        <begin position="65"/>
        <end position="261"/>
    </location>
</feature>
<feature type="compositionally biased region" description="Polar residues" evidence="2">
    <location>
        <begin position="18"/>
        <end position="30"/>
    </location>
</feature>
<dbReference type="InterPro" id="IPR035969">
    <property type="entry name" value="Rab-GAP_TBC_sf"/>
</dbReference>
<evidence type="ECO:0000313" key="6">
    <source>
        <dbReference type="Proteomes" id="UP000243498"/>
    </source>
</evidence>
<dbReference type="Proteomes" id="UP000243498">
    <property type="component" value="Unassembled WGS sequence"/>
</dbReference>
<dbReference type="PANTHER" id="PTHR20913">
    <property type="entry name" value="TBC1 DOMAIN FAMILY MEMBER 20/GTPASE"/>
    <property type="match status" value="1"/>
</dbReference>
<dbReference type="PANTHER" id="PTHR20913:SF7">
    <property type="entry name" value="RE60063P"/>
    <property type="match status" value="1"/>
</dbReference>
<comment type="caution">
    <text evidence="4">The sequence shown here is derived from an EMBL/GenBank/DDBJ whole genome shotgun (WGS) entry which is preliminary data.</text>
</comment>
<evidence type="ECO:0000256" key="2">
    <source>
        <dbReference type="SAM" id="MobiDB-lite"/>
    </source>
</evidence>
<protein>
    <submittedName>
        <fullName evidence="4">Rab-GAP/TBC domain protein</fullName>
    </submittedName>
</protein>
<dbReference type="OrthoDB" id="206700at2759"/>
<evidence type="ECO:0000313" key="7">
    <source>
        <dbReference type="Proteomes" id="UP000317257"/>
    </source>
</evidence>
<dbReference type="GO" id="GO:0005096">
    <property type="term" value="F:GTPase activator activity"/>
    <property type="evidence" value="ECO:0007669"/>
    <property type="project" value="UniProtKB-KW"/>
</dbReference>
<dbReference type="PROSITE" id="PS50086">
    <property type="entry name" value="TBC_RABGAP"/>
    <property type="match status" value="1"/>
</dbReference>
<dbReference type="GO" id="GO:0006888">
    <property type="term" value="P:endoplasmic reticulum to Golgi vesicle-mediated transport"/>
    <property type="evidence" value="ECO:0007669"/>
    <property type="project" value="TreeGrafter"/>
</dbReference>
<reference evidence="7" key="2">
    <citation type="submission" date="2018-12" db="EMBL/GenBank/DDBJ databases">
        <title>The complete genome of Metarhizium rileyi, a key fungal pathogen of Lepidoptera.</title>
        <authorList>
            <person name="Binneck E."/>
            <person name="Lastra C.C.L."/>
            <person name="Sosa-Gomez D.R."/>
        </authorList>
    </citation>
    <scope>NUCLEOTIDE SEQUENCE [LARGE SCALE GENOMIC DNA]</scope>
    <source>
        <strain evidence="7">Cep018-CH2</strain>
    </source>
</reference>
<sequence>MHPDQECTKGLAHPDGQVCSSAVSHGSQQRTTREALGEKAEAIRDACKWNDLAKLRSLAESTGGFLTDGLRRSAWPTLLGLSTDVMNDNGDAGSHHQEGAATDWEQLEPHRDEDQVRLDVNRSFIYYPSDKSDAQLDKCKSELLVLIVEVLRLHPYLCYFQGFHDICQVFLLVLPPACRARVVARLSILRIRDFMLPSLRPTTDQLHLLPDLLAKADGELREHIATIEPFYALAGTLTMYAHNIEAYRDIARLFDVFLAREPVFTIYVFAQIVIGRRKEILNIEEPDILQVVLGKVPPDMDLDALITNAVRLFDQFPPESLPSWRRISKSSALKTARHVETCAKQTLEDGHTFFEKQAKEVRWVETRGRISMTIWRYRRPIKAIGVATAVAALAFYLRRNQSAFHTIIALFSTLTKT</sequence>
<proteinExistence type="predicted"/>
<reference evidence="5" key="3">
    <citation type="journal article" date="2019" name="Microbiol. Resour. Announc.">
        <title>Genome Sequence of Metarhizium rileyi, a Microbial Control Agent for Lepidoptera.</title>
        <authorList>
            <person name="Binneck E."/>
            <person name="Lastra C.C.L."/>
            <person name="Sosa-Gomez D.R."/>
        </authorList>
    </citation>
    <scope>NUCLEOTIDE SEQUENCE</scope>
    <source>
        <strain evidence="5">Cep018-CH2</strain>
    </source>
</reference>
<accession>A0A167EUC2</accession>
<feature type="region of interest" description="Disordered" evidence="2">
    <location>
        <begin position="1"/>
        <end position="31"/>
    </location>
</feature>
<dbReference type="EMBL" id="AZHC01000010">
    <property type="protein sequence ID" value="OAA44401.1"/>
    <property type="molecule type" value="Genomic_DNA"/>
</dbReference>
<dbReference type="OMA" id="VYMFAQI"/>
<evidence type="ECO:0000313" key="5">
    <source>
        <dbReference type="EMBL" id="TWU75556.1"/>
    </source>
</evidence>
<dbReference type="STRING" id="1081105.A0A167EUC2"/>
<dbReference type="SUPFAM" id="SSF47923">
    <property type="entry name" value="Ypt/Rab-GAP domain of gyp1p"/>
    <property type="match status" value="2"/>
</dbReference>
<dbReference type="Gene3D" id="1.10.472.80">
    <property type="entry name" value="Ypt/Rab-GAP domain of gyp1p, domain 3"/>
    <property type="match status" value="1"/>
</dbReference>
<evidence type="ECO:0000259" key="3">
    <source>
        <dbReference type="PROSITE" id="PS50086"/>
    </source>
</evidence>
<dbReference type="GO" id="GO:0005789">
    <property type="term" value="C:endoplasmic reticulum membrane"/>
    <property type="evidence" value="ECO:0007669"/>
    <property type="project" value="TreeGrafter"/>
</dbReference>
<evidence type="ECO:0000256" key="1">
    <source>
        <dbReference type="ARBA" id="ARBA00022468"/>
    </source>
</evidence>
<evidence type="ECO:0000313" key="4">
    <source>
        <dbReference type="EMBL" id="OAA44401.1"/>
    </source>
</evidence>
<dbReference type="InterPro" id="IPR000195">
    <property type="entry name" value="Rab-GAP-TBC_dom"/>
</dbReference>
<reference evidence="4 6" key="1">
    <citation type="journal article" date="2016" name="Genome Biol. Evol.">
        <title>Divergent and convergent evolution of fungal pathogenicity.</title>
        <authorList>
            <person name="Shang Y."/>
            <person name="Xiao G."/>
            <person name="Zheng P."/>
            <person name="Cen K."/>
            <person name="Zhan S."/>
            <person name="Wang C."/>
        </authorList>
    </citation>
    <scope>NUCLEOTIDE SEQUENCE [LARGE SCALE GENOMIC DNA]</scope>
    <source>
        <strain evidence="4 6">RCEF 4871</strain>
    </source>
</reference>
<dbReference type="InterPro" id="IPR045913">
    <property type="entry name" value="TBC20/Gyp8-like"/>
</dbReference>
<dbReference type="FunFam" id="1.10.8.1310:FF:000005">
    <property type="entry name" value="GTPase-activating protein gyp10"/>
    <property type="match status" value="1"/>
</dbReference>
<keyword evidence="1" id="KW-0343">GTPase activation</keyword>
<name>A0A167EUC2_METRR</name>
<gene>
    <name evidence="5" type="ORF">ED733_006210</name>
    <name evidence="4" type="ORF">NOR_04129</name>
</gene>
<dbReference type="Gene3D" id="1.10.8.1310">
    <property type="match status" value="1"/>
</dbReference>
<accession>A0A5C6GHB0</accession>
<dbReference type="Proteomes" id="UP000317257">
    <property type="component" value="Unassembled WGS sequence"/>
</dbReference>
<dbReference type="Pfam" id="PF00566">
    <property type="entry name" value="RabGAP-TBC"/>
    <property type="match status" value="1"/>
</dbReference>
<keyword evidence="6" id="KW-1185">Reference proteome</keyword>
<organism evidence="4 6">
    <name type="scientific">Metarhizium rileyi (strain RCEF 4871)</name>
    <name type="common">Nomuraea rileyi</name>
    <dbReference type="NCBI Taxonomy" id="1649241"/>
    <lineage>
        <taxon>Eukaryota</taxon>
        <taxon>Fungi</taxon>
        <taxon>Dikarya</taxon>
        <taxon>Ascomycota</taxon>
        <taxon>Pezizomycotina</taxon>
        <taxon>Sordariomycetes</taxon>
        <taxon>Hypocreomycetidae</taxon>
        <taxon>Hypocreales</taxon>
        <taxon>Clavicipitaceae</taxon>
        <taxon>Metarhizium</taxon>
    </lineage>
</organism>
<dbReference type="AlphaFoldDB" id="A0A167EUC2"/>
<dbReference type="EMBL" id="SBHS01000007">
    <property type="protein sequence ID" value="TWU75556.1"/>
    <property type="molecule type" value="Genomic_DNA"/>
</dbReference>